<dbReference type="InterPro" id="IPR036187">
    <property type="entry name" value="DNA_mismatch_repair_MutS_sf"/>
</dbReference>
<dbReference type="InterPro" id="IPR045076">
    <property type="entry name" value="MutS"/>
</dbReference>
<dbReference type="InterPro" id="IPR007696">
    <property type="entry name" value="DNA_mismatch_repair_MutS_core"/>
</dbReference>
<evidence type="ECO:0000256" key="1">
    <source>
        <dbReference type="ARBA" id="ARBA00006271"/>
    </source>
</evidence>
<reference evidence="9" key="1">
    <citation type="submission" date="2018-06" db="EMBL/GenBank/DDBJ databases">
        <authorList>
            <person name="Zhirakovskaya E."/>
        </authorList>
    </citation>
    <scope>NUCLEOTIDE SEQUENCE</scope>
</reference>
<keyword evidence="6" id="KW-0234">DNA repair</keyword>
<feature type="domain" description="DNA mismatch repair protein MutS core" evidence="8">
    <location>
        <begin position="291"/>
        <end position="599"/>
    </location>
</feature>
<evidence type="ECO:0000256" key="2">
    <source>
        <dbReference type="ARBA" id="ARBA00022741"/>
    </source>
</evidence>
<dbReference type="GO" id="GO:0030983">
    <property type="term" value="F:mismatched DNA binding"/>
    <property type="evidence" value="ECO:0007669"/>
    <property type="project" value="InterPro"/>
</dbReference>
<dbReference type="Pfam" id="PF05188">
    <property type="entry name" value="MutS_II"/>
    <property type="match status" value="1"/>
</dbReference>
<evidence type="ECO:0000256" key="4">
    <source>
        <dbReference type="ARBA" id="ARBA00022840"/>
    </source>
</evidence>
<sequence>MAGVTPMMKQYLAMKKENPDAILFFRMGDFYEMFGEDAVTASKALNIALTTRDKNSDNPMPMCGVPYHALNTYLPKMIRNGFKVAICEQVEDPKLAKGIVRREVSKVVTPGAVMDPSMLEERSHNFLVAVAPGKRGFGLCATDLSTGLLRVCEFVGDNSLSELLDEMDRVDPKQVLIPDQLEETHPPLLKNLSTSYGKILDKMEGWVFGIDTAKETLLAQFNVASLDGFGLEGMTLSISAAGAVIGYLRDTQKGALDQINRIAIHNPTEHMMLDLATRRNLELTRNLMDNTRRGSLLELLDETSTPMGARQLKDWLLRPLTKVEKINERLETVRLFVNDSYINPGVMDALSGMGDLERVASRVAQPNPSPRDLLLFGQSLRKLPALREALEKVNTTFGKMWRSLWDDMADTAQLLSCAISDEPPIFARDGGAIRHGYSEALDDLRTIKSDSRKLIVQLENDEKERTGISALRIKYNKVYGYFIEVSRRQAETVPDDWMRKQSLVNTERFISPKLKELEEKILTAEEKAIELELRLFESVKREAAKAVEQAQTMASIIGEVDTLSSLGHLAKIKNYAAPEVNDGGELIIKGGRHPIIEQANLGERFTPND</sequence>
<name>A0A3B1C1Q9_9ZZZZ</name>
<evidence type="ECO:0000313" key="9">
    <source>
        <dbReference type="EMBL" id="VAX16820.1"/>
    </source>
</evidence>
<dbReference type="PANTHER" id="PTHR11361">
    <property type="entry name" value="DNA MISMATCH REPAIR PROTEIN MUTS FAMILY MEMBER"/>
    <property type="match status" value="1"/>
</dbReference>
<dbReference type="Gene3D" id="3.30.420.110">
    <property type="entry name" value="MutS, connector domain"/>
    <property type="match status" value="1"/>
</dbReference>
<dbReference type="GO" id="GO:0005829">
    <property type="term" value="C:cytosol"/>
    <property type="evidence" value="ECO:0007669"/>
    <property type="project" value="TreeGrafter"/>
</dbReference>
<evidence type="ECO:0000259" key="8">
    <source>
        <dbReference type="SMART" id="SM00533"/>
    </source>
</evidence>
<dbReference type="InterPro" id="IPR007695">
    <property type="entry name" value="DNA_mismatch_repair_MutS-lik_N"/>
</dbReference>
<dbReference type="SMART" id="SM00533">
    <property type="entry name" value="MUTSd"/>
    <property type="match status" value="1"/>
</dbReference>
<dbReference type="Pfam" id="PF01624">
    <property type="entry name" value="MutS_I"/>
    <property type="match status" value="1"/>
</dbReference>
<dbReference type="Gene3D" id="3.40.1170.10">
    <property type="entry name" value="DNA repair protein MutS, domain I"/>
    <property type="match status" value="1"/>
</dbReference>
<comment type="function">
    <text evidence="7">This protein is involved in the repair of mismatches in DNA. It is possible that it carries out the mismatch recognition step. This protein has a weak ATPase activity.</text>
</comment>
<keyword evidence="5" id="KW-0238">DNA-binding</keyword>
<proteinExistence type="inferred from homology"/>
<keyword evidence="3" id="KW-0227">DNA damage</keyword>
<dbReference type="FunFam" id="3.40.1170.10:FF:000001">
    <property type="entry name" value="DNA mismatch repair protein MutS"/>
    <property type="match status" value="1"/>
</dbReference>
<dbReference type="SUPFAM" id="SSF55271">
    <property type="entry name" value="DNA repair protein MutS, domain I"/>
    <property type="match status" value="1"/>
</dbReference>
<evidence type="ECO:0000256" key="7">
    <source>
        <dbReference type="ARBA" id="ARBA00024647"/>
    </source>
</evidence>
<dbReference type="PIRSF" id="PIRSF037677">
    <property type="entry name" value="DNA_mis_repair_Msh6"/>
    <property type="match status" value="1"/>
</dbReference>
<dbReference type="GO" id="GO:0140664">
    <property type="term" value="F:ATP-dependent DNA damage sensor activity"/>
    <property type="evidence" value="ECO:0007669"/>
    <property type="project" value="InterPro"/>
</dbReference>
<protein>
    <submittedName>
        <fullName evidence="9">DNA mismatch repair protein MutS</fullName>
    </submittedName>
</protein>
<evidence type="ECO:0000256" key="5">
    <source>
        <dbReference type="ARBA" id="ARBA00023125"/>
    </source>
</evidence>
<dbReference type="InterPro" id="IPR036678">
    <property type="entry name" value="MutS_con_dom_sf"/>
</dbReference>
<dbReference type="InterPro" id="IPR017261">
    <property type="entry name" value="DNA_mismatch_repair_MutS/MSH"/>
</dbReference>
<accession>A0A3B1C1Q9</accession>
<dbReference type="AlphaFoldDB" id="A0A3B1C1Q9"/>
<dbReference type="InterPro" id="IPR007860">
    <property type="entry name" value="DNA_mmatch_repair_MutS_con_dom"/>
</dbReference>
<keyword evidence="4" id="KW-0067">ATP-binding</keyword>
<dbReference type="Pfam" id="PF05190">
    <property type="entry name" value="MutS_IV"/>
    <property type="match status" value="1"/>
</dbReference>
<dbReference type="SUPFAM" id="SSF48334">
    <property type="entry name" value="DNA repair protein MutS, domain III"/>
    <property type="match status" value="1"/>
</dbReference>
<dbReference type="GO" id="GO:0005524">
    <property type="term" value="F:ATP binding"/>
    <property type="evidence" value="ECO:0007669"/>
    <property type="project" value="UniProtKB-KW"/>
</dbReference>
<evidence type="ECO:0000256" key="3">
    <source>
        <dbReference type="ARBA" id="ARBA00022763"/>
    </source>
</evidence>
<dbReference type="InterPro" id="IPR016151">
    <property type="entry name" value="DNA_mismatch_repair_MutS_N"/>
</dbReference>
<dbReference type="FunFam" id="1.10.1420.10:FF:000001">
    <property type="entry name" value="DNA mismatch repair protein MutS"/>
    <property type="match status" value="1"/>
</dbReference>
<dbReference type="InterPro" id="IPR007861">
    <property type="entry name" value="DNA_mismatch_repair_MutS_clamp"/>
</dbReference>
<dbReference type="Pfam" id="PF05192">
    <property type="entry name" value="MutS_III"/>
    <property type="match status" value="1"/>
</dbReference>
<organism evidence="9">
    <name type="scientific">hydrothermal vent metagenome</name>
    <dbReference type="NCBI Taxonomy" id="652676"/>
    <lineage>
        <taxon>unclassified sequences</taxon>
        <taxon>metagenomes</taxon>
        <taxon>ecological metagenomes</taxon>
    </lineage>
</organism>
<dbReference type="EMBL" id="UOGA01000076">
    <property type="protein sequence ID" value="VAX16820.1"/>
    <property type="molecule type" value="Genomic_DNA"/>
</dbReference>
<dbReference type="PANTHER" id="PTHR11361:SF34">
    <property type="entry name" value="DNA MISMATCH REPAIR PROTEIN MSH1, MITOCHONDRIAL"/>
    <property type="match status" value="1"/>
</dbReference>
<dbReference type="Gene3D" id="1.10.1420.10">
    <property type="match status" value="2"/>
</dbReference>
<dbReference type="NCBIfam" id="NF003810">
    <property type="entry name" value="PRK05399.1"/>
    <property type="match status" value="1"/>
</dbReference>
<evidence type="ECO:0000256" key="6">
    <source>
        <dbReference type="ARBA" id="ARBA00023204"/>
    </source>
</evidence>
<dbReference type="GO" id="GO:0006298">
    <property type="term" value="P:mismatch repair"/>
    <property type="evidence" value="ECO:0007669"/>
    <property type="project" value="InterPro"/>
</dbReference>
<keyword evidence="2" id="KW-0547">Nucleotide-binding</keyword>
<feature type="non-terminal residue" evidence="9">
    <location>
        <position position="609"/>
    </location>
</feature>
<comment type="similarity">
    <text evidence="1">Belongs to the DNA mismatch repair MutS family.</text>
</comment>
<dbReference type="SUPFAM" id="SSF53150">
    <property type="entry name" value="DNA repair protein MutS, domain II"/>
    <property type="match status" value="1"/>
</dbReference>
<gene>
    <name evidence="9" type="ORF">MNBD_NITROSPINAE04-1348</name>
</gene>